<sequence>MPLASPIANKPEFSGDLVAVRGEVRWFRESSVSRMNPDIDISSLLTQIDAPHNLDSTKEMEHQTSSPHAAPDSTSSQLEPPTTSSRARLRHQSVGTMEERLAMIPEKRALPWREWVEPSAENETGGESRRKQIRFGCLLATRGDVQTIPCNSCANGRGKFSVCVSLPNFFKGACASCQLSGRPNRCSIKKNDGSLGSPSSTRTSGTLKADFSSKFGLQLTENDTPHVKRRKINTPMKKTASNTPELENTRTYLDQKTGDMAPQQVNIGQRHWATVNPQAAPKSTQFMTKELTHNGNVTHSDLNQVNTPGKSSENQPSITSNFTGEDNNCYAFQSNRIIRKDTSPREEGGTFIIIDTLPKGKQRQVYSLISGIQGGIDHLQRELNLLKNALGINDDD</sequence>
<dbReference type="OrthoDB" id="3589576at2759"/>
<accession>A0A420HZ24</accession>
<dbReference type="EMBL" id="MCBR01014553">
    <property type="protein sequence ID" value="RKF62680.1"/>
    <property type="molecule type" value="Genomic_DNA"/>
</dbReference>
<dbReference type="Proteomes" id="UP000285405">
    <property type="component" value="Unassembled WGS sequence"/>
</dbReference>
<gene>
    <name evidence="2" type="ORF">GcC1_145009</name>
</gene>
<evidence type="ECO:0000313" key="2">
    <source>
        <dbReference type="EMBL" id="RKF62680.1"/>
    </source>
</evidence>
<feature type="region of interest" description="Disordered" evidence="1">
    <location>
        <begin position="56"/>
        <end position="95"/>
    </location>
</feature>
<reference evidence="2 3" key="1">
    <citation type="journal article" date="2018" name="BMC Genomics">
        <title>Comparative genome analyses reveal sequence features reflecting distinct modes of host-adaptation between dicot and monocot powdery mildew.</title>
        <authorList>
            <person name="Wu Y."/>
            <person name="Ma X."/>
            <person name="Pan Z."/>
            <person name="Kale S.D."/>
            <person name="Song Y."/>
            <person name="King H."/>
            <person name="Zhang Q."/>
            <person name="Presley C."/>
            <person name="Deng X."/>
            <person name="Wei C.I."/>
            <person name="Xiao S."/>
        </authorList>
    </citation>
    <scope>NUCLEOTIDE SEQUENCE [LARGE SCALE GENOMIC DNA]</scope>
    <source>
        <strain evidence="2">UCSC1</strain>
    </source>
</reference>
<feature type="region of interest" description="Disordered" evidence="1">
    <location>
        <begin position="296"/>
        <end position="325"/>
    </location>
</feature>
<protein>
    <submittedName>
        <fullName evidence="2">Uncharacterized protein</fullName>
    </submittedName>
</protein>
<feature type="compositionally biased region" description="Polar residues" evidence="1">
    <location>
        <begin position="63"/>
        <end position="86"/>
    </location>
</feature>
<proteinExistence type="predicted"/>
<comment type="caution">
    <text evidence="2">The sequence shown here is derived from an EMBL/GenBank/DDBJ whole genome shotgun (WGS) entry which is preliminary data.</text>
</comment>
<dbReference type="AlphaFoldDB" id="A0A420HZ24"/>
<dbReference type="Pfam" id="PF12511">
    <property type="entry name" value="DUF3716"/>
    <property type="match status" value="1"/>
</dbReference>
<feature type="region of interest" description="Disordered" evidence="1">
    <location>
        <begin position="187"/>
        <end position="207"/>
    </location>
</feature>
<dbReference type="InterPro" id="IPR022190">
    <property type="entry name" value="DUF3716"/>
</dbReference>
<organism evidence="2 3">
    <name type="scientific">Golovinomyces cichoracearum</name>
    <dbReference type="NCBI Taxonomy" id="62708"/>
    <lineage>
        <taxon>Eukaryota</taxon>
        <taxon>Fungi</taxon>
        <taxon>Dikarya</taxon>
        <taxon>Ascomycota</taxon>
        <taxon>Pezizomycotina</taxon>
        <taxon>Leotiomycetes</taxon>
        <taxon>Erysiphales</taxon>
        <taxon>Erysiphaceae</taxon>
        <taxon>Golovinomyces</taxon>
    </lineage>
</organism>
<evidence type="ECO:0000313" key="3">
    <source>
        <dbReference type="Proteomes" id="UP000285405"/>
    </source>
</evidence>
<name>A0A420HZ24_9PEZI</name>
<feature type="compositionally biased region" description="Polar residues" evidence="1">
    <location>
        <begin position="194"/>
        <end position="206"/>
    </location>
</feature>
<evidence type="ECO:0000256" key="1">
    <source>
        <dbReference type="SAM" id="MobiDB-lite"/>
    </source>
</evidence>